<feature type="region of interest" description="Disordered" evidence="1">
    <location>
        <begin position="317"/>
        <end position="347"/>
    </location>
</feature>
<keyword evidence="2" id="KW-0812">Transmembrane</keyword>
<feature type="transmembrane region" description="Helical" evidence="2">
    <location>
        <begin position="12"/>
        <end position="37"/>
    </location>
</feature>
<feature type="transmembrane region" description="Helical" evidence="2">
    <location>
        <begin position="49"/>
        <end position="69"/>
    </location>
</feature>
<accession>A0A164S9Q6</accession>
<feature type="compositionally biased region" description="Polar residues" evidence="1">
    <location>
        <begin position="289"/>
        <end position="299"/>
    </location>
</feature>
<feature type="transmembrane region" description="Helical" evidence="2">
    <location>
        <begin position="245"/>
        <end position="265"/>
    </location>
</feature>
<keyword evidence="2" id="KW-1133">Transmembrane helix</keyword>
<name>A0A164S9Q6_9AGAM</name>
<dbReference type="EMBL" id="KV419416">
    <property type="protein sequence ID" value="KZS91272.1"/>
    <property type="molecule type" value="Genomic_DNA"/>
</dbReference>
<feature type="compositionally biased region" description="Basic and acidic residues" evidence="1">
    <location>
        <begin position="327"/>
        <end position="339"/>
    </location>
</feature>
<proteinExistence type="predicted"/>
<reference evidence="3 4" key="1">
    <citation type="journal article" date="2016" name="Mol. Biol. Evol.">
        <title>Comparative Genomics of Early-Diverging Mushroom-Forming Fungi Provides Insights into the Origins of Lignocellulose Decay Capabilities.</title>
        <authorList>
            <person name="Nagy L.G."/>
            <person name="Riley R."/>
            <person name="Tritt A."/>
            <person name="Adam C."/>
            <person name="Daum C."/>
            <person name="Floudas D."/>
            <person name="Sun H."/>
            <person name="Yadav J.S."/>
            <person name="Pangilinan J."/>
            <person name="Larsson K.H."/>
            <person name="Matsuura K."/>
            <person name="Barry K."/>
            <person name="Labutti K."/>
            <person name="Kuo R."/>
            <person name="Ohm R.A."/>
            <person name="Bhattacharya S.S."/>
            <person name="Shirouzu T."/>
            <person name="Yoshinaga Y."/>
            <person name="Martin F.M."/>
            <person name="Grigoriev I.V."/>
            <person name="Hibbett D.S."/>
        </authorList>
    </citation>
    <scope>NUCLEOTIDE SEQUENCE [LARGE SCALE GENOMIC DNA]</scope>
    <source>
        <strain evidence="3 4">HHB9708</strain>
    </source>
</reference>
<keyword evidence="2" id="KW-0472">Membrane</keyword>
<gene>
    <name evidence="3" type="ORF">SISNIDRAFT_456879</name>
</gene>
<evidence type="ECO:0000313" key="4">
    <source>
        <dbReference type="Proteomes" id="UP000076722"/>
    </source>
</evidence>
<feature type="transmembrane region" description="Helical" evidence="2">
    <location>
        <begin position="126"/>
        <end position="147"/>
    </location>
</feature>
<sequence>MAAVFNIDKAELVSIFVEALLYGIFVVLFIAAVWILLFRRSTDHVNKPMLVAAILMFIFATTHLITNFTRIIDAFIHDRVTPGPIRSLQNQTTVKNLLKSSVLVAQLITGDALVTYRTYLVWHHNIWVALVPALLVIGTVVTGTGVVHGLATIKPTDPVFLAQLASWITAELVLTFCNNIINTGLITYKIWSVDRRASSRVEGQSMRPVIAIVVESGALAAATSMITLITYLAGSNSQYIVLDNMSPITGIAFTLIIVRVGLGLANSGTTSRYNTGGVSGASAMHGRKGTQSTGSYMIPSRSQNRYPLQPLAVHITTEQQHSDSTVDMDRDSEFQDHKSLNKSWSPA</sequence>
<dbReference type="Proteomes" id="UP000076722">
    <property type="component" value="Unassembled WGS sequence"/>
</dbReference>
<dbReference type="STRING" id="1314777.A0A164S9Q6"/>
<feature type="transmembrane region" description="Helical" evidence="2">
    <location>
        <begin position="209"/>
        <end position="233"/>
    </location>
</feature>
<dbReference type="AlphaFoldDB" id="A0A164S9Q6"/>
<protein>
    <submittedName>
        <fullName evidence="3">Uncharacterized protein</fullName>
    </submittedName>
</protein>
<evidence type="ECO:0000256" key="2">
    <source>
        <dbReference type="SAM" id="Phobius"/>
    </source>
</evidence>
<evidence type="ECO:0000313" key="3">
    <source>
        <dbReference type="EMBL" id="KZS91272.1"/>
    </source>
</evidence>
<dbReference type="OrthoDB" id="3354175at2759"/>
<evidence type="ECO:0000256" key="1">
    <source>
        <dbReference type="SAM" id="MobiDB-lite"/>
    </source>
</evidence>
<keyword evidence="4" id="KW-1185">Reference proteome</keyword>
<feature type="transmembrane region" description="Helical" evidence="2">
    <location>
        <begin position="167"/>
        <end position="188"/>
    </location>
</feature>
<organism evidence="3 4">
    <name type="scientific">Sistotremastrum niveocremeum HHB9708</name>
    <dbReference type="NCBI Taxonomy" id="1314777"/>
    <lineage>
        <taxon>Eukaryota</taxon>
        <taxon>Fungi</taxon>
        <taxon>Dikarya</taxon>
        <taxon>Basidiomycota</taxon>
        <taxon>Agaricomycotina</taxon>
        <taxon>Agaricomycetes</taxon>
        <taxon>Sistotremastrales</taxon>
        <taxon>Sistotremastraceae</taxon>
        <taxon>Sertulicium</taxon>
        <taxon>Sertulicium niveocremeum</taxon>
    </lineage>
</organism>
<feature type="region of interest" description="Disordered" evidence="1">
    <location>
        <begin position="277"/>
        <end position="299"/>
    </location>
</feature>